<gene>
    <name evidence="2" type="ORF">SAMN04488508_10134</name>
</gene>
<dbReference type="Gene3D" id="3.40.710.10">
    <property type="entry name" value="DD-peptidase/beta-lactamase superfamily"/>
    <property type="match status" value="1"/>
</dbReference>
<dbReference type="SUPFAM" id="SSF56601">
    <property type="entry name" value="beta-lactamase/transpeptidase-like"/>
    <property type="match status" value="1"/>
</dbReference>
<keyword evidence="3" id="KW-1185">Reference proteome</keyword>
<dbReference type="InterPro" id="IPR050491">
    <property type="entry name" value="AmpC-like"/>
</dbReference>
<dbReference type="STRING" id="570521.SAMN04488508_10134"/>
<dbReference type="Proteomes" id="UP000184432">
    <property type="component" value="Unassembled WGS sequence"/>
</dbReference>
<evidence type="ECO:0000259" key="1">
    <source>
        <dbReference type="Pfam" id="PF00144"/>
    </source>
</evidence>
<evidence type="ECO:0000313" key="2">
    <source>
        <dbReference type="EMBL" id="SHI30585.1"/>
    </source>
</evidence>
<feature type="domain" description="Beta-lactamase-related" evidence="1">
    <location>
        <begin position="50"/>
        <end position="368"/>
    </location>
</feature>
<dbReference type="EMBL" id="FQYP01000001">
    <property type="protein sequence ID" value="SHI30585.1"/>
    <property type="molecule type" value="Genomic_DNA"/>
</dbReference>
<dbReference type="PANTHER" id="PTHR46825">
    <property type="entry name" value="D-ALANYL-D-ALANINE-CARBOXYPEPTIDASE/ENDOPEPTIDASE AMPH"/>
    <property type="match status" value="1"/>
</dbReference>
<protein>
    <submittedName>
        <fullName evidence="2">CubicO group peptidase, beta-lactamase class C family</fullName>
    </submittedName>
</protein>
<dbReference type="InterPro" id="IPR012338">
    <property type="entry name" value="Beta-lactam/transpept-like"/>
</dbReference>
<dbReference type="InterPro" id="IPR001466">
    <property type="entry name" value="Beta-lactam-related"/>
</dbReference>
<name>A0A1M6A2B1_9FLAO</name>
<dbReference type="Pfam" id="PF00144">
    <property type="entry name" value="Beta-lactamase"/>
    <property type="match status" value="1"/>
</dbReference>
<organism evidence="2 3">
    <name type="scientific">Aquimarina spongiae</name>
    <dbReference type="NCBI Taxonomy" id="570521"/>
    <lineage>
        <taxon>Bacteria</taxon>
        <taxon>Pseudomonadati</taxon>
        <taxon>Bacteroidota</taxon>
        <taxon>Flavobacteriia</taxon>
        <taxon>Flavobacteriales</taxon>
        <taxon>Flavobacteriaceae</taxon>
        <taxon>Aquimarina</taxon>
    </lineage>
</organism>
<proteinExistence type="predicted"/>
<reference evidence="3" key="1">
    <citation type="submission" date="2016-11" db="EMBL/GenBank/DDBJ databases">
        <authorList>
            <person name="Varghese N."/>
            <person name="Submissions S."/>
        </authorList>
    </citation>
    <scope>NUCLEOTIDE SEQUENCE [LARGE SCALE GENOMIC DNA]</scope>
    <source>
        <strain evidence="3">DSM 22623</strain>
    </source>
</reference>
<accession>A0A1M6A2B1</accession>
<sequence>MENVFGYLEFNPSTEFTLIIKKMKIKIFSLLLLSIFIGCNFKSKEQQSIDEKIKKALIQNNVPSLSIGLIKNGKIELVKGFGFVSRTDSSKVNENSIFQIASQSKMFTGIIANNLIQEGRLNLNTPITEYLPKEAIKRSKKTLEKIKLRNLLTHTSGIPSDACSVYRERIEGEAWLKGYPKDRIITDLNQLKLEFEPNSKFQYSNSGYAIVGFICEYASGLMYEELLKKYITDKYHLDNTVVDLSNEQKSILVTPYKKSEREIQTKASDMGMATPASAIFSNVTDLTNILSKQILAYRKKEIQNPLYLTLNTSKMDEGLEYGFGLIKETKGKTIKYGHGGDADGFACEYFFNPTENTGIVVLTSSGGRWVGQLANEILESIN</sequence>
<dbReference type="AlphaFoldDB" id="A0A1M6A2B1"/>
<evidence type="ECO:0000313" key="3">
    <source>
        <dbReference type="Proteomes" id="UP000184432"/>
    </source>
</evidence>
<dbReference type="PANTHER" id="PTHR46825:SF9">
    <property type="entry name" value="BETA-LACTAMASE-RELATED DOMAIN-CONTAINING PROTEIN"/>
    <property type="match status" value="1"/>
</dbReference>